<dbReference type="EMBL" id="WELI01000003">
    <property type="protein sequence ID" value="KAB7731408.1"/>
    <property type="molecule type" value="Genomic_DNA"/>
</dbReference>
<organism evidence="1 2">
    <name type="scientific">Rudanella paleaurantiibacter</name>
    <dbReference type="NCBI Taxonomy" id="2614655"/>
    <lineage>
        <taxon>Bacteria</taxon>
        <taxon>Pseudomonadati</taxon>
        <taxon>Bacteroidota</taxon>
        <taxon>Cytophagia</taxon>
        <taxon>Cytophagales</taxon>
        <taxon>Cytophagaceae</taxon>
        <taxon>Rudanella</taxon>
    </lineage>
</organism>
<keyword evidence="2" id="KW-1185">Reference proteome</keyword>
<protein>
    <submittedName>
        <fullName evidence="1">Uncharacterized protein</fullName>
    </submittedName>
</protein>
<evidence type="ECO:0000313" key="1">
    <source>
        <dbReference type="EMBL" id="KAB7731408.1"/>
    </source>
</evidence>
<dbReference type="AlphaFoldDB" id="A0A7J5U0X9"/>
<gene>
    <name evidence="1" type="ORF">F5984_11495</name>
</gene>
<comment type="caution">
    <text evidence="1">The sequence shown here is derived from an EMBL/GenBank/DDBJ whole genome shotgun (WGS) entry which is preliminary data.</text>
</comment>
<accession>A0A7J5U0X9</accession>
<dbReference type="RefSeq" id="WP_152124378.1">
    <property type="nucleotide sequence ID" value="NZ_WELI01000003.1"/>
</dbReference>
<proteinExistence type="predicted"/>
<reference evidence="1 2" key="1">
    <citation type="submission" date="2019-10" db="EMBL/GenBank/DDBJ databases">
        <title>Rudanella paleaurantiibacter sp. nov., isolated from sludge.</title>
        <authorList>
            <person name="Xu S.Q."/>
        </authorList>
    </citation>
    <scope>NUCLEOTIDE SEQUENCE [LARGE SCALE GENOMIC DNA]</scope>
    <source>
        <strain evidence="1 2">HX-22-17</strain>
    </source>
</reference>
<name>A0A7J5U0X9_9BACT</name>
<evidence type="ECO:0000313" key="2">
    <source>
        <dbReference type="Proteomes" id="UP000488299"/>
    </source>
</evidence>
<dbReference type="Proteomes" id="UP000488299">
    <property type="component" value="Unassembled WGS sequence"/>
</dbReference>
<sequence>MHSATKAPEPQEPFAIPLETAQQYAENWIEADPQKDPNLSPTDMRAFLVRKKEFIEILSQYDTEYIRMYVGRKPVAEAPGSLEACLVLVSAARRGDVQPEVKGKNPDDIIDLIGTVETERQLSEENYYVFDFSTLCPPACDTESPLFVRPPGTGCR</sequence>